<accession>A0A9P8CRL1</accession>
<proteinExistence type="predicted"/>
<keyword evidence="1" id="KW-1133">Transmembrane helix</keyword>
<dbReference type="OrthoDB" id="5216128at2759"/>
<keyword evidence="1" id="KW-0472">Membrane</keyword>
<dbReference type="Proteomes" id="UP000887229">
    <property type="component" value="Unassembled WGS sequence"/>
</dbReference>
<feature type="transmembrane region" description="Helical" evidence="1">
    <location>
        <begin position="12"/>
        <end position="31"/>
    </location>
</feature>
<dbReference type="InterPro" id="IPR025363">
    <property type="entry name" value="DUF4267"/>
</dbReference>
<dbReference type="EMBL" id="MU251247">
    <property type="protein sequence ID" value="KAG9256873.1"/>
    <property type="molecule type" value="Genomic_DNA"/>
</dbReference>
<protein>
    <submittedName>
        <fullName evidence="2">Integral membrane protein</fullName>
    </submittedName>
</protein>
<evidence type="ECO:0000313" key="2">
    <source>
        <dbReference type="EMBL" id="KAG9256873.1"/>
    </source>
</evidence>
<gene>
    <name evidence="2" type="ORF">F5Z01DRAFT_672102</name>
</gene>
<keyword evidence="3" id="KW-1185">Reference proteome</keyword>
<organism evidence="2 3">
    <name type="scientific">Emericellopsis atlantica</name>
    <dbReference type="NCBI Taxonomy" id="2614577"/>
    <lineage>
        <taxon>Eukaryota</taxon>
        <taxon>Fungi</taxon>
        <taxon>Dikarya</taxon>
        <taxon>Ascomycota</taxon>
        <taxon>Pezizomycotina</taxon>
        <taxon>Sordariomycetes</taxon>
        <taxon>Hypocreomycetidae</taxon>
        <taxon>Hypocreales</taxon>
        <taxon>Bionectriaceae</taxon>
        <taxon>Emericellopsis</taxon>
    </lineage>
</organism>
<name>A0A9P8CRL1_9HYPO</name>
<feature type="transmembrane region" description="Helical" evidence="1">
    <location>
        <begin position="81"/>
        <end position="99"/>
    </location>
</feature>
<reference evidence="2" key="1">
    <citation type="journal article" date="2021" name="IMA Fungus">
        <title>Genomic characterization of three marine fungi, including Emericellopsis atlantica sp. nov. with signatures of a generalist lifestyle and marine biomass degradation.</title>
        <authorList>
            <person name="Hagestad O.C."/>
            <person name="Hou L."/>
            <person name="Andersen J.H."/>
            <person name="Hansen E.H."/>
            <person name="Altermark B."/>
            <person name="Li C."/>
            <person name="Kuhnert E."/>
            <person name="Cox R.J."/>
            <person name="Crous P.W."/>
            <person name="Spatafora J.W."/>
            <person name="Lail K."/>
            <person name="Amirebrahimi M."/>
            <person name="Lipzen A."/>
            <person name="Pangilinan J."/>
            <person name="Andreopoulos W."/>
            <person name="Hayes R.D."/>
            <person name="Ng V."/>
            <person name="Grigoriev I.V."/>
            <person name="Jackson S.A."/>
            <person name="Sutton T.D.S."/>
            <person name="Dobson A.D.W."/>
            <person name="Rama T."/>
        </authorList>
    </citation>
    <scope>NUCLEOTIDE SEQUENCE</scope>
    <source>
        <strain evidence="2">TS7</strain>
    </source>
</reference>
<evidence type="ECO:0000313" key="3">
    <source>
        <dbReference type="Proteomes" id="UP000887229"/>
    </source>
</evidence>
<dbReference type="AlphaFoldDB" id="A0A9P8CRL1"/>
<feature type="transmembrane region" description="Helical" evidence="1">
    <location>
        <begin position="111"/>
        <end position="128"/>
    </location>
</feature>
<dbReference type="GeneID" id="70295677"/>
<dbReference type="RefSeq" id="XP_046120797.1">
    <property type="nucleotide sequence ID" value="XM_046264774.1"/>
</dbReference>
<feature type="transmembrane region" description="Helical" evidence="1">
    <location>
        <begin position="51"/>
        <end position="74"/>
    </location>
</feature>
<dbReference type="Pfam" id="PF14087">
    <property type="entry name" value="DUF4267"/>
    <property type="match status" value="1"/>
</dbReference>
<sequence length="129" mass="13846">MPISQSRIVSVLANVSGIVPTAFGVNCLLRPEHALGFFYFQNLRTPGDEQLVTYLMIVYGVRDIFMGVAIWVALYFGARKAAGGILVAISAVAVADGMVCKMNGFGEWDHWGYAPMVCGLGLVAMGVLD</sequence>
<evidence type="ECO:0000256" key="1">
    <source>
        <dbReference type="SAM" id="Phobius"/>
    </source>
</evidence>
<keyword evidence="1" id="KW-0812">Transmembrane</keyword>
<comment type="caution">
    <text evidence="2">The sequence shown here is derived from an EMBL/GenBank/DDBJ whole genome shotgun (WGS) entry which is preliminary data.</text>
</comment>